<reference evidence="8" key="2">
    <citation type="journal article" date="2023" name="IMA Fungus">
        <title>Comparative genomic study of the Penicillium genus elucidates a diverse pangenome and 15 lateral gene transfer events.</title>
        <authorList>
            <person name="Petersen C."/>
            <person name="Sorensen T."/>
            <person name="Nielsen M.R."/>
            <person name="Sondergaard T.E."/>
            <person name="Sorensen J.L."/>
            <person name="Fitzpatrick D.A."/>
            <person name="Frisvad J.C."/>
            <person name="Nielsen K.L."/>
        </authorList>
    </citation>
    <scope>NUCLEOTIDE SEQUENCE</scope>
    <source>
        <strain evidence="8">IBT 30069</strain>
    </source>
</reference>
<keyword evidence="2" id="KW-0805">Transcription regulation</keyword>
<keyword evidence="9" id="KW-1185">Reference proteome</keyword>
<dbReference type="InterPro" id="IPR007219">
    <property type="entry name" value="XnlR_reg_dom"/>
</dbReference>
<evidence type="ECO:0000256" key="5">
    <source>
        <dbReference type="ARBA" id="ARBA00023242"/>
    </source>
</evidence>
<dbReference type="Proteomes" id="UP001149165">
    <property type="component" value="Unassembled WGS sequence"/>
</dbReference>
<sequence>MAFSKFKLDKPSQRTNPVPISAALPQSISAQESGHANDSLTRTGGCRKRRDTQIRNEPTSPGSESASSRSNLRKLSNISKDKRRRLTAAPWEEKAERMIDEYFDVRSAELIFHHYTGRLMPTCPVVIFSPETTASIARNTKPLLFMAIISVAAAGQCTPDHHRKFALEARNFLAGLAIFEGEKSLQLIQALLVVSFWYRAPENYARTNQNQLVSVTLSIAIDIGLDRVEESSSPQTADDQWNRAEAQRTWLACFLLSSSLVFP</sequence>
<dbReference type="GO" id="GO:0008270">
    <property type="term" value="F:zinc ion binding"/>
    <property type="evidence" value="ECO:0007669"/>
    <property type="project" value="InterPro"/>
</dbReference>
<gene>
    <name evidence="8" type="ORF">N7456_008473</name>
</gene>
<evidence type="ECO:0000256" key="3">
    <source>
        <dbReference type="ARBA" id="ARBA00023125"/>
    </source>
</evidence>
<feature type="region of interest" description="Disordered" evidence="6">
    <location>
        <begin position="1"/>
        <end position="20"/>
    </location>
</feature>
<organism evidence="8 9">
    <name type="scientific">Penicillium angulare</name>
    <dbReference type="NCBI Taxonomy" id="116970"/>
    <lineage>
        <taxon>Eukaryota</taxon>
        <taxon>Fungi</taxon>
        <taxon>Dikarya</taxon>
        <taxon>Ascomycota</taxon>
        <taxon>Pezizomycotina</taxon>
        <taxon>Eurotiomycetes</taxon>
        <taxon>Eurotiomycetidae</taxon>
        <taxon>Eurotiales</taxon>
        <taxon>Aspergillaceae</taxon>
        <taxon>Penicillium</taxon>
    </lineage>
</organism>
<dbReference type="GO" id="GO:0006351">
    <property type="term" value="P:DNA-templated transcription"/>
    <property type="evidence" value="ECO:0007669"/>
    <property type="project" value="InterPro"/>
</dbReference>
<dbReference type="OrthoDB" id="8062037at2759"/>
<comment type="caution">
    <text evidence="8">The sequence shown here is derived from an EMBL/GenBank/DDBJ whole genome shotgun (WGS) entry which is preliminary data.</text>
</comment>
<dbReference type="Pfam" id="PF04082">
    <property type="entry name" value="Fungal_trans"/>
    <property type="match status" value="1"/>
</dbReference>
<evidence type="ECO:0000256" key="2">
    <source>
        <dbReference type="ARBA" id="ARBA00023015"/>
    </source>
</evidence>
<dbReference type="AlphaFoldDB" id="A0A9W9FCR1"/>
<dbReference type="EMBL" id="JAPQKH010000005">
    <property type="protein sequence ID" value="KAJ5097752.1"/>
    <property type="molecule type" value="Genomic_DNA"/>
</dbReference>
<dbReference type="InterPro" id="IPR051089">
    <property type="entry name" value="prtT"/>
</dbReference>
<name>A0A9W9FCR1_9EURO</name>
<evidence type="ECO:0000259" key="7">
    <source>
        <dbReference type="Pfam" id="PF04082"/>
    </source>
</evidence>
<dbReference type="GO" id="GO:0000981">
    <property type="term" value="F:DNA-binding transcription factor activity, RNA polymerase II-specific"/>
    <property type="evidence" value="ECO:0007669"/>
    <property type="project" value="TreeGrafter"/>
</dbReference>
<feature type="compositionally biased region" description="Polar residues" evidence="6">
    <location>
        <begin position="55"/>
        <end position="78"/>
    </location>
</feature>
<protein>
    <recommendedName>
        <fullName evidence="7">Xylanolytic transcriptional activator regulatory domain-containing protein</fullName>
    </recommendedName>
</protein>
<keyword evidence="4" id="KW-0804">Transcription</keyword>
<reference evidence="8" key="1">
    <citation type="submission" date="2022-11" db="EMBL/GenBank/DDBJ databases">
        <authorList>
            <person name="Petersen C."/>
        </authorList>
    </citation>
    <scope>NUCLEOTIDE SEQUENCE</scope>
    <source>
        <strain evidence="8">IBT 30069</strain>
    </source>
</reference>
<dbReference type="GO" id="GO:0005634">
    <property type="term" value="C:nucleus"/>
    <property type="evidence" value="ECO:0007669"/>
    <property type="project" value="UniProtKB-SubCell"/>
</dbReference>
<dbReference type="GO" id="GO:0000976">
    <property type="term" value="F:transcription cis-regulatory region binding"/>
    <property type="evidence" value="ECO:0007669"/>
    <property type="project" value="TreeGrafter"/>
</dbReference>
<accession>A0A9W9FCR1</accession>
<dbReference type="CDD" id="cd12148">
    <property type="entry name" value="fungal_TF_MHR"/>
    <property type="match status" value="1"/>
</dbReference>
<keyword evidence="5" id="KW-0539">Nucleus</keyword>
<proteinExistence type="predicted"/>
<evidence type="ECO:0000256" key="6">
    <source>
        <dbReference type="SAM" id="MobiDB-lite"/>
    </source>
</evidence>
<comment type="subcellular location">
    <subcellularLocation>
        <location evidence="1">Nucleus</location>
    </subcellularLocation>
</comment>
<feature type="domain" description="Xylanolytic transcriptional activator regulatory" evidence="7">
    <location>
        <begin position="119"/>
        <end position="256"/>
    </location>
</feature>
<feature type="compositionally biased region" description="Basic and acidic residues" evidence="6">
    <location>
        <begin position="1"/>
        <end position="12"/>
    </location>
</feature>
<evidence type="ECO:0000256" key="4">
    <source>
        <dbReference type="ARBA" id="ARBA00023163"/>
    </source>
</evidence>
<evidence type="ECO:0000313" key="8">
    <source>
        <dbReference type="EMBL" id="KAJ5097752.1"/>
    </source>
</evidence>
<dbReference type="PANTHER" id="PTHR31845:SF39">
    <property type="entry name" value="TRANSCRIPTION FACTOR PBCR-RELATED"/>
    <property type="match status" value="1"/>
</dbReference>
<keyword evidence="3" id="KW-0238">DNA-binding</keyword>
<dbReference type="PANTHER" id="PTHR31845">
    <property type="entry name" value="FINGER DOMAIN PROTEIN, PUTATIVE-RELATED"/>
    <property type="match status" value="1"/>
</dbReference>
<feature type="compositionally biased region" description="Polar residues" evidence="6">
    <location>
        <begin position="26"/>
        <end position="42"/>
    </location>
</feature>
<evidence type="ECO:0000313" key="9">
    <source>
        <dbReference type="Proteomes" id="UP001149165"/>
    </source>
</evidence>
<feature type="region of interest" description="Disordered" evidence="6">
    <location>
        <begin position="26"/>
        <end position="87"/>
    </location>
</feature>
<evidence type="ECO:0000256" key="1">
    <source>
        <dbReference type="ARBA" id="ARBA00004123"/>
    </source>
</evidence>